<feature type="signal peptide" evidence="1">
    <location>
        <begin position="1"/>
        <end position="23"/>
    </location>
</feature>
<evidence type="ECO:0000256" key="1">
    <source>
        <dbReference type="SAM" id="SignalP"/>
    </source>
</evidence>
<keyword evidence="3" id="KW-1185">Reference proteome</keyword>
<comment type="caution">
    <text evidence="2">The sequence shown here is derived from an EMBL/GenBank/DDBJ whole genome shotgun (WGS) entry which is preliminary data.</text>
</comment>
<sequence length="67" mass="7566">MNCSCPRRLACIVMIICPQLALSLTSKNVRESRSIVRIVYSVTAYVHKLVIRILVGSNILTKMIWSC</sequence>
<accession>A0A8T0GZJ1</accession>
<keyword evidence="1" id="KW-0732">Signal</keyword>
<dbReference type="Proteomes" id="UP000822688">
    <property type="component" value="Chromosome 8"/>
</dbReference>
<reference evidence="2" key="1">
    <citation type="submission" date="2020-06" db="EMBL/GenBank/DDBJ databases">
        <title>WGS assembly of Ceratodon purpureus strain R40.</title>
        <authorList>
            <person name="Carey S.B."/>
            <person name="Jenkins J."/>
            <person name="Shu S."/>
            <person name="Lovell J.T."/>
            <person name="Sreedasyam A."/>
            <person name="Maumus F."/>
            <person name="Tiley G.P."/>
            <person name="Fernandez-Pozo N."/>
            <person name="Barry K."/>
            <person name="Chen C."/>
            <person name="Wang M."/>
            <person name="Lipzen A."/>
            <person name="Daum C."/>
            <person name="Saski C.A."/>
            <person name="Payton A.C."/>
            <person name="Mcbreen J.C."/>
            <person name="Conrad R.E."/>
            <person name="Kollar L.M."/>
            <person name="Olsson S."/>
            <person name="Huttunen S."/>
            <person name="Landis J.B."/>
            <person name="Wickett N.J."/>
            <person name="Johnson M.G."/>
            <person name="Rensing S.A."/>
            <person name="Grimwood J."/>
            <person name="Schmutz J."/>
            <person name="Mcdaniel S.F."/>
        </authorList>
    </citation>
    <scope>NUCLEOTIDE SEQUENCE</scope>
    <source>
        <strain evidence="2">R40</strain>
    </source>
</reference>
<organism evidence="2 3">
    <name type="scientific">Ceratodon purpureus</name>
    <name type="common">Fire moss</name>
    <name type="synonym">Dicranum purpureum</name>
    <dbReference type="NCBI Taxonomy" id="3225"/>
    <lineage>
        <taxon>Eukaryota</taxon>
        <taxon>Viridiplantae</taxon>
        <taxon>Streptophyta</taxon>
        <taxon>Embryophyta</taxon>
        <taxon>Bryophyta</taxon>
        <taxon>Bryophytina</taxon>
        <taxon>Bryopsida</taxon>
        <taxon>Dicranidae</taxon>
        <taxon>Pseudoditrichales</taxon>
        <taxon>Ditrichaceae</taxon>
        <taxon>Ceratodon</taxon>
    </lineage>
</organism>
<name>A0A8T0GZJ1_CERPU</name>
<evidence type="ECO:0008006" key="4">
    <source>
        <dbReference type="Google" id="ProtNLM"/>
    </source>
</evidence>
<evidence type="ECO:0000313" key="3">
    <source>
        <dbReference type="Proteomes" id="UP000822688"/>
    </source>
</evidence>
<feature type="chain" id="PRO_5035918292" description="Secreted protein" evidence="1">
    <location>
        <begin position="24"/>
        <end position="67"/>
    </location>
</feature>
<evidence type="ECO:0000313" key="2">
    <source>
        <dbReference type="EMBL" id="KAG0564283.1"/>
    </source>
</evidence>
<dbReference type="AlphaFoldDB" id="A0A8T0GZJ1"/>
<proteinExistence type="predicted"/>
<protein>
    <recommendedName>
        <fullName evidence="4">Secreted protein</fullName>
    </recommendedName>
</protein>
<dbReference type="EMBL" id="CM026429">
    <property type="protein sequence ID" value="KAG0564283.1"/>
    <property type="molecule type" value="Genomic_DNA"/>
</dbReference>
<gene>
    <name evidence="2" type="ORF">KC19_8G098600</name>
</gene>